<feature type="signal peptide" evidence="2">
    <location>
        <begin position="1"/>
        <end position="18"/>
    </location>
</feature>
<evidence type="ECO:0000313" key="5">
    <source>
        <dbReference type="Proteomes" id="UP000659388"/>
    </source>
</evidence>
<evidence type="ECO:0000256" key="2">
    <source>
        <dbReference type="SAM" id="SignalP"/>
    </source>
</evidence>
<accession>A0A937K0E0</accession>
<sequence length="282" mass="32736">MKKVLLIPIILFFVACSAENSAKYEVNENSEVEFEDALEIPATERATRPAQQQQAPAEEKTRKLIKTGGLDFQSEDIDKDYQKIRALLPKYNAYIEHETQLKDPYRITFDVTIRVPSAVYDTLYSSLTSLAYRVDNRHSNVEDATMKYYDLLARISNKKALEARYVSLLKKASKIKDIMEIEEKLNETRVDIEQLQGQFNYLSKQVSYSTIHLKFYEIIPYEASEYKEDGFGTKLLKAFKSGWEGLLSFLVALAVIWPFILVLVSGIFLFRKLRTRNKQRRE</sequence>
<dbReference type="PROSITE" id="PS51257">
    <property type="entry name" value="PROKAR_LIPOPROTEIN"/>
    <property type="match status" value="1"/>
</dbReference>
<dbReference type="Proteomes" id="UP000659388">
    <property type="component" value="Unassembled WGS sequence"/>
</dbReference>
<keyword evidence="1" id="KW-0472">Membrane</keyword>
<dbReference type="AlphaFoldDB" id="A0A937K0E0"/>
<feature type="transmembrane region" description="Helical" evidence="1">
    <location>
        <begin position="246"/>
        <end position="270"/>
    </location>
</feature>
<feature type="domain" description="DUF4349" evidence="3">
    <location>
        <begin position="62"/>
        <end position="269"/>
    </location>
</feature>
<dbReference type="EMBL" id="JAESIY010000011">
    <property type="protein sequence ID" value="MBL3658268.1"/>
    <property type="molecule type" value="Genomic_DNA"/>
</dbReference>
<protein>
    <submittedName>
        <fullName evidence="4">DUF4349 domain-containing protein</fullName>
    </submittedName>
</protein>
<dbReference type="RefSeq" id="WP_202246059.1">
    <property type="nucleotide sequence ID" value="NZ_JAESIY010000011.1"/>
</dbReference>
<feature type="chain" id="PRO_5038015250" evidence="2">
    <location>
        <begin position="19"/>
        <end position="282"/>
    </location>
</feature>
<proteinExistence type="predicted"/>
<keyword evidence="1" id="KW-1133">Transmembrane helix</keyword>
<keyword evidence="2" id="KW-0732">Signal</keyword>
<organism evidence="4 5">
    <name type="scientific">Fulvivirga sediminis</name>
    <dbReference type="NCBI Taxonomy" id="2803949"/>
    <lineage>
        <taxon>Bacteria</taxon>
        <taxon>Pseudomonadati</taxon>
        <taxon>Bacteroidota</taxon>
        <taxon>Cytophagia</taxon>
        <taxon>Cytophagales</taxon>
        <taxon>Fulvivirgaceae</taxon>
        <taxon>Fulvivirga</taxon>
    </lineage>
</organism>
<evidence type="ECO:0000313" key="4">
    <source>
        <dbReference type="EMBL" id="MBL3658268.1"/>
    </source>
</evidence>
<keyword evidence="1" id="KW-0812">Transmembrane</keyword>
<name>A0A937K0E0_9BACT</name>
<dbReference type="Pfam" id="PF14257">
    <property type="entry name" value="DUF4349"/>
    <property type="match status" value="1"/>
</dbReference>
<reference evidence="4" key="1">
    <citation type="submission" date="2021-01" db="EMBL/GenBank/DDBJ databases">
        <title>Fulvivirga kasyanovii gen. nov., sp nov., a novel member of the phylum Bacteroidetes isolated from seawater in a mussel farm.</title>
        <authorList>
            <person name="Zhao L.-H."/>
            <person name="Wang Z.-J."/>
        </authorList>
    </citation>
    <scope>NUCLEOTIDE SEQUENCE</scope>
    <source>
        <strain evidence="4">2943</strain>
    </source>
</reference>
<gene>
    <name evidence="4" type="ORF">JL102_19100</name>
</gene>
<dbReference type="InterPro" id="IPR025645">
    <property type="entry name" value="DUF4349"/>
</dbReference>
<evidence type="ECO:0000259" key="3">
    <source>
        <dbReference type="Pfam" id="PF14257"/>
    </source>
</evidence>
<keyword evidence="5" id="KW-1185">Reference proteome</keyword>
<evidence type="ECO:0000256" key="1">
    <source>
        <dbReference type="SAM" id="Phobius"/>
    </source>
</evidence>
<comment type="caution">
    <text evidence="4">The sequence shown here is derived from an EMBL/GenBank/DDBJ whole genome shotgun (WGS) entry which is preliminary data.</text>
</comment>